<accession>A0A8T2PLE5</accession>
<dbReference type="EMBL" id="JAFBMS010000007">
    <property type="protein sequence ID" value="KAG9350682.1"/>
    <property type="molecule type" value="Genomic_DNA"/>
</dbReference>
<name>A0A8T2PLE5_9TELE</name>
<organism evidence="1 2">
    <name type="scientific">Albula glossodonta</name>
    <name type="common">roundjaw bonefish</name>
    <dbReference type="NCBI Taxonomy" id="121402"/>
    <lineage>
        <taxon>Eukaryota</taxon>
        <taxon>Metazoa</taxon>
        <taxon>Chordata</taxon>
        <taxon>Craniata</taxon>
        <taxon>Vertebrata</taxon>
        <taxon>Euteleostomi</taxon>
        <taxon>Actinopterygii</taxon>
        <taxon>Neopterygii</taxon>
        <taxon>Teleostei</taxon>
        <taxon>Albuliformes</taxon>
        <taxon>Albulidae</taxon>
        <taxon>Albula</taxon>
    </lineage>
</organism>
<reference evidence="1" key="1">
    <citation type="thesis" date="2021" institute="BYU ScholarsArchive" country="Provo, UT, USA">
        <title>Applications of and Algorithms for Genome Assembly and Genomic Analyses with an Emphasis on Marine Teleosts.</title>
        <authorList>
            <person name="Pickett B.D."/>
        </authorList>
    </citation>
    <scope>NUCLEOTIDE SEQUENCE</scope>
    <source>
        <strain evidence="1">HI-2016</strain>
    </source>
</reference>
<proteinExistence type="predicted"/>
<evidence type="ECO:0000313" key="1">
    <source>
        <dbReference type="EMBL" id="KAG9350682.1"/>
    </source>
</evidence>
<dbReference type="Proteomes" id="UP000824540">
    <property type="component" value="Unassembled WGS sequence"/>
</dbReference>
<protein>
    <submittedName>
        <fullName evidence="1">Uncharacterized protein</fullName>
    </submittedName>
</protein>
<sequence length="65" mass="7143">MAVGCIQLWHPARYCLLPPNHSQLQCPAGTRGSPCCDCLLRPRHCSDRPPCGIRPLPRLPDPPCA</sequence>
<evidence type="ECO:0000313" key="2">
    <source>
        <dbReference type="Proteomes" id="UP000824540"/>
    </source>
</evidence>
<comment type="caution">
    <text evidence="1">The sequence shown here is derived from an EMBL/GenBank/DDBJ whole genome shotgun (WGS) entry which is preliminary data.</text>
</comment>
<dbReference type="AlphaFoldDB" id="A0A8T2PLE5"/>
<keyword evidence="2" id="KW-1185">Reference proteome</keyword>
<gene>
    <name evidence="1" type="ORF">JZ751_024571</name>
</gene>